<dbReference type="Pfam" id="PF04588">
    <property type="entry name" value="HIG_1_N"/>
    <property type="match status" value="1"/>
</dbReference>
<evidence type="ECO:0000259" key="6">
    <source>
        <dbReference type="PROSITE" id="PS51503"/>
    </source>
</evidence>
<feature type="domain" description="HIG1" evidence="6">
    <location>
        <begin position="20"/>
        <end position="111"/>
    </location>
</feature>
<evidence type="ECO:0000313" key="8">
    <source>
        <dbReference type="Proteomes" id="UP000694421"/>
    </source>
</evidence>
<reference evidence="7" key="2">
    <citation type="submission" date="2025-09" db="UniProtKB">
        <authorList>
            <consortium name="Ensembl"/>
        </authorList>
    </citation>
    <scope>IDENTIFICATION</scope>
</reference>
<organism evidence="7 8">
    <name type="scientific">Salvator merianae</name>
    <name type="common">Argentine black and white tegu</name>
    <name type="synonym">Tupinambis merianae</name>
    <dbReference type="NCBI Taxonomy" id="96440"/>
    <lineage>
        <taxon>Eukaryota</taxon>
        <taxon>Metazoa</taxon>
        <taxon>Chordata</taxon>
        <taxon>Craniata</taxon>
        <taxon>Vertebrata</taxon>
        <taxon>Euteleostomi</taxon>
        <taxon>Lepidosauria</taxon>
        <taxon>Squamata</taxon>
        <taxon>Bifurcata</taxon>
        <taxon>Unidentata</taxon>
        <taxon>Episquamata</taxon>
        <taxon>Laterata</taxon>
        <taxon>Teiioidea</taxon>
        <taxon>Teiidae</taxon>
        <taxon>Salvator</taxon>
    </lineage>
</organism>
<dbReference type="PANTHER" id="PTHR12297:SF9">
    <property type="entry name" value="HIG1 DOMAIN FAMILY MEMBER 1B"/>
    <property type="match status" value="1"/>
</dbReference>
<dbReference type="PROSITE" id="PS51503">
    <property type="entry name" value="HIG1"/>
    <property type="match status" value="1"/>
</dbReference>
<accession>A0A8D0BKF4</accession>
<proteinExistence type="predicted"/>
<dbReference type="InterPro" id="IPR007667">
    <property type="entry name" value="Hypoxia_induced_domain"/>
</dbReference>
<dbReference type="AlphaFoldDB" id="A0A8D0BKF4"/>
<sequence>MNEGWSSILICRGETCMHPMSTDKNAWIPEQETSVGTKFLQKARKSPLVPIGMMGFVAVTAYGFYRLKERGSMKMSVHLIHTRIAAQACVVGAVTLGAVYSMYKEYFLKQK</sequence>
<evidence type="ECO:0000256" key="5">
    <source>
        <dbReference type="SAM" id="Phobius"/>
    </source>
</evidence>
<dbReference type="OMA" id="NRGWWAP"/>
<evidence type="ECO:0000256" key="3">
    <source>
        <dbReference type="ARBA" id="ARBA00022989"/>
    </source>
</evidence>
<comment type="subcellular location">
    <subcellularLocation>
        <location evidence="1">Mitochondrion membrane</location>
    </subcellularLocation>
</comment>
<keyword evidence="3 5" id="KW-1133">Transmembrane helix</keyword>
<dbReference type="Gene3D" id="6.10.140.1320">
    <property type="match status" value="1"/>
</dbReference>
<keyword evidence="8" id="KW-1185">Reference proteome</keyword>
<keyword evidence="4 5" id="KW-0472">Membrane</keyword>
<dbReference type="PANTHER" id="PTHR12297">
    <property type="entry name" value="HYPOXIA-INDUCBILE GENE 1 HIG1 -RELATED"/>
    <property type="match status" value="1"/>
</dbReference>
<reference evidence="7" key="1">
    <citation type="submission" date="2025-08" db="UniProtKB">
        <authorList>
            <consortium name="Ensembl"/>
        </authorList>
    </citation>
    <scope>IDENTIFICATION</scope>
</reference>
<dbReference type="Ensembl" id="ENSSMRT00000011016.1">
    <property type="protein sequence ID" value="ENSSMRP00000009455.1"/>
    <property type="gene ID" value="ENSSMRG00000007544.1"/>
</dbReference>
<dbReference type="InterPro" id="IPR050355">
    <property type="entry name" value="RCF1"/>
</dbReference>
<dbReference type="Proteomes" id="UP000694421">
    <property type="component" value="Unplaced"/>
</dbReference>
<dbReference type="GO" id="GO:0031966">
    <property type="term" value="C:mitochondrial membrane"/>
    <property type="evidence" value="ECO:0007669"/>
    <property type="project" value="UniProtKB-SubCell"/>
</dbReference>
<evidence type="ECO:0000256" key="1">
    <source>
        <dbReference type="ARBA" id="ARBA00004325"/>
    </source>
</evidence>
<evidence type="ECO:0000313" key="7">
    <source>
        <dbReference type="Ensembl" id="ENSSMRP00000009455.1"/>
    </source>
</evidence>
<name>A0A8D0BKF4_SALMN</name>
<evidence type="ECO:0000256" key="4">
    <source>
        <dbReference type="ARBA" id="ARBA00023136"/>
    </source>
</evidence>
<evidence type="ECO:0000256" key="2">
    <source>
        <dbReference type="ARBA" id="ARBA00022692"/>
    </source>
</evidence>
<dbReference type="GO" id="GO:0097250">
    <property type="term" value="P:mitochondrial respirasome assembly"/>
    <property type="evidence" value="ECO:0007669"/>
    <property type="project" value="TreeGrafter"/>
</dbReference>
<feature type="transmembrane region" description="Helical" evidence="5">
    <location>
        <begin position="85"/>
        <end position="103"/>
    </location>
</feature>
<protein>
    <submittedName>
        <fullName evidence="7">HIG1 hypoxia inducible domain family member 1B</fullName>
    </submittedName>
</protein>
<feature type="transmembrane region" description="Helical" evidence="5">
    <location>
        <begin position="48"/>
        <end position="65"/>
    </location>
</feature>
<dbReference type="GeneTree" id="ENSGT00940000161778"/>
<keyword evidence="2 5" id="KW-0812">Transmembrane</keyword>